<feature type="chain" id="PRO_5042096237" evidence="1">
    <location>
        <begin position="19"/>
        <end position="535"/>
    </location>
</feature>
<organism evidence="2 3">
    <name type="scientific">Babesia gibsoni</name>
    <dbReference type="NCBI Taxonomy" id="33632"/>
    <lineage>
        <taxon>Eukaryota</taxon>
        <taxon>Sar</taxon>
        <taxon>Alveolata</taxon>
        <taxon>Apicomplexa</taxon>
        <taxon>Aconoidasida</taxon>
        <taxon>Piroplasmida</taxon>
        <taxon>Babesiidae</taxon>
        <taxon>Babesia</taxon>
    </lineage>
</organism>
<keyword evidence="1" id="KW-0732">Signal</keyword>
<comment type="caution">
    <text evidence="2">The sequence shown here is derived from an EMBL/GenBank/DDBJ whole genome shotgun (WGS) entry which is preliminary data.</text>
</comment>
<sequence length="535" mass="60482">MISLHRLLLLLEVSLLSGKCIVQAAFHNRHALNGGGPLTAIASGTRVPRLKLSQHKAFLCNPGSSLSKQSDASFGWISDCSDDSNQSVTTTLGPQAGASMRYRFTLSLNIKKLRKMKRRQINRMNKDLELFKLVKQRRLKNANRLVDIRSINFLNDKCNLALMRLPVSPMVDLNGIVPFKTVPQMTSQVPFNPGPVLHAIGYRFKPDRNSKYERFCEPYPMDEILQVVDARSMGALSRMSGKYKITGDGTRMPTPMDSQVVAPGASVGKGYGFGLTKKPEPKNKAIPLSNFDPYAQSSSNIVDSLDELEQLRGQAVKYAEDIGKLNGEQNIQKGEKSLDDQVSDVSYAEEIKDIMKQTASTSEYDTIEEHSINIKYLDDACDEGDIMRNPRYLGEYKNKYWYHPFYGNATMPGEEKQMVEEYNKANPDKPLTYEPYKVDLIYCHSNGTIVYLGEDEDPYLNQADDFVLEGEDPREPRFIIQAQAGFIKENDLQLGQILPVVNSEMREKYYDNIFFVPKSVRNQYQLHLPDGTPVR</sequence>
<keyword evidence="3" id="KW-1185">Reference proteome</keyword>
<evidence type="ECO:0000256" key="1">
    <source>
        <dbReference type="SAM" id="SignalP"/>
    </source>
</evidence>
<evidence type="ECO:0000313" key="3">
    <source>
        <dbReference type="Proteomes" id="UP001230268"/>
    </source>
</evidence>
<feature type="signal peptide" evidence="1">
    <location>
        <begin position="1"/>
        <end position="18"/>
    </location>
</feature>
<dbReference type="Proteomes" id="UP001230268">
    <property type="component" value="Unassembled WGS sequence"/>
</dbReference>
<gene>
    <name evidence="2" type="ORF">BgAZ_306220</name>
</gene>
<name>A0AAD8PDP1_BABGI</name>
<protein>
    <submittedName>
        <fullName evidence="2">Uncharacterized protein</fullName>
    </submittedName>
</protein>
<proteinExistence type="predicted"/>
<reference evidence="2" key="1">
    <citation type="submission" date="2023-08" db="EMBL/GenBank/DDBJ databases">
        <title>Draft sequence of the Babesia gibsoni genome.</title>
        <authorList>
            <person name="Yamagishi J.Y."/>
            <person name="Xuan X.X."/>
        </authorList>
    </citation>
    <scope>NUCLEOTIDE SEQUENCE</scope>
    <source>
        <strain evidence="2">Azabu</strain>
    </source>
</reference>
<dbReference type="EMBL" id="JAVEPI010000003">
    <property type="protein sequence ID" value="KAK1443104.1"/>
    <property type="molecule type" value="Genomic_DNA"/>
</dbReference>
<dbReference type="AlphaFoldDB" id="A0AAD8PDP1"/>
<evidence type="ECO:0000313" key="2">
    <source>
        <dbReference type="EMBL" id="KAK1443104.1"/>
    </source>
</evidence>
<accession>A0AAD8PDP1</accession>